<keyword evidence="2" id="KW-0378">Hydrolase</keyword>
<dbReference type="OrthoDB" id="9148007at2"/>
<organism evidence="2 3">
    <name type="scientific">Paraburkholderia terrae</name>
    <dbReference type="NCBI Taxonomy" id="311230"/>
    <lineage>
        <taxon>Bacteria</taxon>
        <taxon>Pseudomonadati</taxon>
        <taxon>Pseudomonadota</taxon>
        <taxon>Betaproteobacteria</taxon>
        <taxon>Burkholderiales</taxon>
        <taxon>Burkholderiaceae</taxon>
        <taxon>Paraburkholderia</taxon>
    </lineage>
</organism>
<dbReference type="AlphaFoldDB" id="A0A2I8EK95"/>
<evidence type="ECO:0000259" key="1">
    <source>
        <dbReference type="Pfam" id="PF04313"/>
    </source>
</evidence>
<dbReference type="KEGG" id="pter:C2L65_09725"/>
<dbReference type="Pfam" id="PF04313">
    <property type="entry name" value="HSDR_N"/>
    <property type="match status" value="1"/>
</dbReference>
<dbReference type="InterPro" id="IPR007409">
    <property type="entry name" value="Restrct_endonuc_type1_HsdR_N"/>
</dbReference>
<keyword evidence="2" id="KW-0540">Nuclease</keyword>
<dbReference type="GO" id="GO:0009035">
    <property type="term" value="F:type I site-specific deoxyribonuclease activity"/>
    <property type="evidence" value="ECO:0007669"/>
    <property type="project" value="UniProtKB-EC"/>
</dbReference>
<protein>
    <submittedName>
        <fullName evidence="2">Restriction endonuclease</fullName>
    </submittedName>
</protein>
<dbReference type="GO" id="GO:0003677">
    <property type="term" value="F:DNA binding"/>
    <property type="evidence" value="ECO:0007669"/>
    <property type="project" value="UniProtKB-KW"/>
</dbReference>
<evidence type="ECO:0000313" key="3">
    <source>
        <dbReference type="Proteomes" id="UP000243502"/>
    </source>
</evidence>
<dbReference type="InterPro" id="IPR017035">
    <property type="entry name" value="UCP035009_HsdR_All3000-type"/>
</dbReference>
<dbReference type="RefSeq" id="WP_042308399.1">
    <property type="nucleotide sequence ID" value="NZ_CP026111.1"/>
</dbReference>
<dbReference type="GO" id="GO:0009307">
    <property type="term" value="P:DNA restriction-modification system"/>
    <property type="evidence" value="ECO:0007669"/>
    <property type="project" value="UniProtKB-KW"/>
</dbReference>
<evidence type="ECO:0000313" key="2">
    <source>
        <dbReference type="EMBL" id="AUT59848.1"/>
    </source>
</evidence>
<reference evidence="2 3" key="1">
    <citation type="submission" date="2018-01" db="EMBL/GenBank/DDBJ databases">
        <title>Species boundaries and ecological features among Paraburkholderia terrae DSMZ17804T, P. hospita DSMZ17164T and P. caribensis DSMZ13236T.</title>
        <authorList>
            <person name="Pratama A.A."/>
        </authorList>
    </citation>
    <scope>NUCLEOTIDE SEQUENCE [LARGE SCALE GENOMIC DNA]</scope>
    <source>
        <strain evidence="2 3">DSM 17804</strain>
    </source>
</reference>
<name>A0A2I8EK95_9BURK</name>
<sequence length="375" mass="42400">MDFIDEIRALSNRIATAKHMVQTEETTKNAMVMPFIHLLGYNVFDPLEVTPELIADVGTKKGEKVDYAILKDGKPIILFECKKCGGDLHINHASQLFRYFHVTEARFGVLTNGTNYRFFTDLEQPNKMDEKPFFEFNILDFREQDVEELKKFAKAAFDLESILDTANHLKYTRSIKGTLNTWMSEPPEDFVRLVSAEFLGGKQFRATVKDQFTQITKHAFQQLLADKINERLKGAMTPEPALLPSAATGADTQGADPEHVEHEVSEIEMDAYQIIRAIVRPLAKPNMVAIRPAASYCAILFADNNRKPICRLRFNNPSRLVLGVFNENKEEERIAIASVDDIFDCAEKLKVCVSAYLKQNTDDSAVPIDESEAEA</sequence>
<accession>A0A2I8EK95</accession>
<keyword evidence="2" id="KW-0255">Endonuclease</keyword>
<dbReference type="PIRSF" id="PIRSF035009">
    <property type="entry name" value="UCP035009_HSDR_N"/>
    <property type="match status" value="1"/>
</dbReference>
<dbReference type="EMBL" id="CP026111">
    <property type="protein sequence ID" value="AUT59848.1"/>
    <property type="molecule type" value="Genomic_DNA"/>
</dbReference>
<proteinExistence type="predicted"/>
<dbReference type="Proteomes" id="UP000243502">
    <property type="component" value="Chromosome 1"/>
</dbReference>
<dbReference type="GO" id="GO:0005524">
    <property type="term" value="F:ATP binding"/>
    <property type="evidence" value="ECO:0007669"/>
    <property type="project" value="UniProtKB-KW"/>
</dbReference>
<gene>
    <name evidence="2" type="ORF">C2L65_09725</name>
</gene>
<feature type="domain" description="Restriction endonuclease type I HsdR N-terminal" evidence="1">
    <location>
        <begin position="60"/>
        <end position="126"/>
    </location>
</feature>